<comment type="caution">
    <text evidence="5">The sequence shown here is derived from an EMBL/GenBank/DDBJ whole genome shotgun (WGS) entry which is preliminary data.</text>
</comment>
<evidence type="ECO:0000259" key="4">
    <source>
        <dbReference type="Pfam" id="PF00155"/>
    </source>
</evidence>
<comment type="similarity">
    <text evidence="3">Belongs to the class-I pyridoxal-phosphate-dependent aminotransferase family.</text>
</comment>
<dbReference type="PANTHER" id="PTHR42885:SF1">
    <property type="entry name" value="THREONINE-PHOSPHATE DECARBOXYLASE"/>
    <property type="match status" value="1"/>
</dbReference>
<keyword evidence="5" id="KW-0456">Lyase</keyword>
<dbReference type="Gene3D" id="3.90.1150.10">
    <property type="entry name" value="Aspartate Aminotransferase, domain 1"/>
    <property type="match status" value="1"/>
</dbReference>
<dbReference type="EMBL" id="JACCCV010000001">
    <property type="protein sequence ID" value="NYF50530.1"/>
    <property type="molecule type" value="Genomic_DNA"/>
</dbReference>
<dbReference type="CDD" id="cd00609">
    <property type="entry name" value="AAT_like"/>
    <property type="match status" value="1"/>
</dbReference>
<keyword evidence="3" id="KW-0808">Transferase</keyword>
<organism evidence="5 6">
    <name type="scientific">Tunturiibacter lichenicola</name>
    <dbReference type="NCBI Taxonomy" id="2051959"/>
    <lineage>
        <taxon>Bacteria</taxon>
        <taxon>Pseudomonadati</taxon>
        <taxon>Acidobacteriota</taxon>
        <taxon>Terriglobia</taxon>
        <taxon>Terriglobales</taxon>
        <taxon>Acidobacteriaceae</taxon>
        <taxon>Tunturiibacter</taxon>
    </lineage>
</organism>
<keyword evidence="3" id="KW-0032">Aminotransferase</keyword>
<dbReference type="Pfam" id="PF00155">
    <property type="entry name" value="Aminotran_1_2"/>
    <property type="match status" value="1"/>
</dbReference>
<accession>A0A7Y9NJH4</accession>
<feature type="domain" description="Aminotransferase class I/classII large" evidence="4">
    <location>
        <begin position="29"/>
        <end position="362"/>
    </location>
</feature>
<evidence type="ECO:0000256" key="1">
    <source>
        <dbReference type="ARBA" id="ARBA00001933"/>
    </source>
</evidence>
<proteinExistence type="inferred from homology"/>
<evidence type="ECO:0000256" key="3">
    <source>
        <dbReference type="RuleBase" id="RU000481"/>
    </source>
</evidence>
<name>A0A7Y9NJH4_9BACT</name>
<dbReference type="Gene3D" id="3.40.640.10">
    <property type="entry name" value="Type I PLP-dependent aspartate aminotransferase-like (Major domain)"/>
    <property type="match status" value="1"/>
</dbReference>
<dbReference type="AlphaFoldDB" id="A0A7Y9NJH4"/>
<reference evidence="5 6" key="1">
    <citation type="submission" date="2020-07" db="EMBL/GenBank/DDBJ databases">
        <title>Genomic Encyclopedia of Type Strains, Phase IV (KMG-V): Genome sequencing to study the core and pangenomes of soil and plant-associated prokaryotes.</title>
        <authorList>
            <person name="Whitman W."/>
        </authorList>
    </citation>
    <scope>NUCLEOTIDE SEQUENCE [LARGE SCALE GENOMIC DNA]</scope>
    <source>
        <strain evidence="5 6">M8UP30</strain>
    </source>
</reference>
<dbReference type="InterPro" id="IPR015421">
    <property type="entry name" value="PyrdxlP-dep_Trfase_major"/>
</dbReference>
<comment type="cofactor">
    <cofactor evidence="1 3">
        <name>pyridoxal 5'-phosphate</name>
        <dbReference type="ChEBI" id="CHEBI:597326"/>
    </cofactor>
</comment>
<dbReference type="PROSITE" id="PS00105">
    <property type="entry name" value="AA_TRANSFER_CLASS_1"/>
    <property type="match status" value="1"/>
</dbReference>
<dbReference type="PANTHER" id="PTHR42885">
    <property type="entry name" value="HISTIDINOL-PHOSPHATE AMINOTRANSFERASE-RELATED"/>
    <property type="match status" value="1"/>
</dbReference>
<dbReference type="EC" id="2.6.1.-" evidence="3"/>
<dbReference type="SUPFAM" id="SSF53383">
    <property type="entry name" value="PLP-dependent transferases"/>
    <property type="match status" value="1"/>
</dbReference>
<evidence type="ECO:0000256" key="2">
    <source>
        <dbReference type="ARBA" id="ARBA00022898"/>
    </source>
</evidence>
<evidence type="ECO:0000313" key="5">
    <source>
        <dbReference type="EMBL" id="NYF50530.1"/>
    </source>
</evidence>
<dbReference type="GO" id="GO:0016829">
    <property type="term" value="F:lyase activity"/>
    <property type="evidence" value="ECO:0007669"/>
    <property type="project" value="UniProtKB-KW"/>
</dbReference>
<dbReference type="GO" id="GO:0008483">
    <property type="term" value="F:transaminase activity"/>
    <property type="evidence" value="ECO:0007669"/>
    <property type="project" value="UniProtKB-KW"/>
</dbReference>
<gene>
    <name evidence="5" type="ORF">HDF12_000895</name>
</gene>
<protein>
    <recommendedName>
        <fullName evidence="3">Aminotransferase</fullName>
        <ecNumber evidence="3">2.6.1.-</ecNumber>
    </recommendedName>
</protein>
<keyword evidence="2" id="KW-0663">Pyridoxal phosphate</keyword>
<sequence>MKQPPQVFLPAHGGQLRQIAARYGVPAEQLVDFSANINPAGPPASALAALHRALTDPATLAAYPDLELTELKKIIAEASNSSQKNIAVANGFVPLLEATLRSLRISRCLLPVPSFSEYWQTLVNAGVAVVPYNLSEEENFSYDPGVLVRALLDDGCDALLLANPQNPSGVLCEADKMRGLVEMAAKHGIKVLLDEAFIDYAPAQSLTRAAAEQENLIAFRSVTKFFAIPGLRVAYAVSNDSSIEGLNRRIAPWPLTTLASDAVCAALQDELYAENARRENVLRRTWLQQELARLKIFTYPSSTNFLLLRFAAEVDVHLIWEKMIVEHHIVLRSCINFTGLAAGHLRIAVRSEADNERLVRSLERVLAQTQE</sequence>
<dbReference type="GO" id="GO:0030170">
    <property type="term" value="F:pyridoxal phosphate binding"/>
    <property type="evidence" value="ECO:0007669"/>
    <property type="project" value="InterPro"/>
</dbReference>
<evidence type="ECO:0000313" key="6">
    <source>
        <dbReference type="Proteomes" id="UP000534186"/>
    </source>
</evidence>
<dbReference type="InterPro" id="IPR004838">
    <property type="entry name" value="NHTrfase_class1_PyrdxlP-BS"/>
</dbReference>
<dbReference type="InterPro" id="IPR015424">
    <property type="entry name" value="PyrdxlP-dep_Trfase"/>
</dbReference>
<dbReference type="InterPro" id="IPR015422">
    <property type="entry name" value="PyrdxlP-dep_Trfase_small"/>
</dbReference>
<dbReference type="InterPro" id="IPR004839">
    <property type="entry name" value="Aminotransferase_I/II_large"/>
</dbReference>
<dbReference type="Proteomes" id="UP000534186">
    <property type="component" value="Unassembled WGS sequence"/>
</dbReference>